<evidence type="ECO:0000313" key="8">
    <source>
        <dbReference type="EMBL" id="OFW57302.1"/>
    </source>
</evidence>
<dbReference type="InterPro" id="IPR011006">
    <property type="entry name" value="CheY-like_superfamily"/>
</dbReference>
<keyword evidence="5" id="KW-0804">Transcription</keyword>
<proteinExistence type="predicted"/>
<keyword evidence="2" id="KW-0902">Two-component regulatory system</keyword>
<evidence type="ECO:0000256" key="3">
    <source>
        <dbReference type="ARBA" id="ARBA00023015"/>
    </source>
</evidence>
<comment type="caution">
    <text evidence="8">The sequence shown here is derived from an EMBL/GenBank/DDBJ whole genome shotgun (WGS) entry which is preliminary data.</text>
</comment>
<dbReference type="PROSITE" id="PS50110">
    <property type="entry name" value="RESPONSE_REGULATORY"/>
    <property type="match status" value="1"/>
</dbReference>
<sequence>MQGRILFIDDEPEILKAVKFYLEDEDFDVHVAEEGNKALQLAESIQPDLIILDVMMPIMDGIQVCRQLRARTRTRLIPIIFLTAREAVEDKIKGFEAGGVDYITKPFNNQELMARIKAQIRRSREEISSHPVTSLPGAHAVEKEVTRRLHEGNIFTAIFIGIEYSREYREAYGVSRSERLLLFVARILEESLSGQSDCYLGQPAYEEFIVLCEAGKGAALGKQLIERFEHEKAELYMEQHRHCGELTYYDYRGEVIHCPFVNLALGGICNAKRFVATYNAIAEWGAQVLLKARARGESACIIED</sequence>
<dbReference type="Gene3D" id="3.40.50.2300">
    <property type="match status" value="1"/>
</dbReference>
<dbReference type="CDD" id="cd19920">
    <property type="entry name" value="REC_PA4781-like"/>
    <property type="match status" value="1"/>
</dbReference>
<accession>A0A1F2WKD2</accession>
<dbReference type="GO" id="GO:0032993">
    <property type="term" value="C:protein-DNA complex"/>
    <property type="evidence" value="ECO:0007669"/>
    <property type="project" value="TreeGrafter"/>
</dbReference>
<evidence type="ECO:0000256" key="5">
    <source>
        <dbReference type="ARBA" id="ARBA00023163"/>
    </source>
</evidence>
<dbReference type="InterPro" id="IPR043128">
    <property type="entry name" value="Rev_trsase/Diguanyl_cyclase"/>
</dbReference>
<organism evidence="8 9">
    <name type="scientific">Candidatus Solincola sediminis</name>
    <dbReference type="NCBI Taxonomy" id="1797199"/>
    <lineage>
        <taxon>Bacteria</taxon>
        <taxon>Bacillati</taxon>
        <taxon>Actinomycetota</taxon>
        <taxon>Candidatus Geothermincolia</taxon>
        <taxon>Candidatus Geothermincolales</taxon>
        <taxon>Candidatus Geothermincolaceae</taxon>
        <taxon>Candidatus Solincola</taxon>
    </lineage>
</organism>
<dbReference type="PANTHER" id="PTHR48111">
    <property type="entry name" value="REGULATOR OF RPOS"/>
    <property type="match status" value="1"/>
</dbReference>
<dbReference type="Gene3D" id="3.30.70.270">
    <property type="match status" value="1"/>
</dbReference>
<dbReference type="Proteomes" id="UP000177876">
    <property type="component" value="Unassembled WGS sequence"/>
</dbReference>
<dbReference type="GO" id="GO:0006355">
    <property type="term" value="P:regulation of DNA-templated transcription"/>
    <property type="evidence" value="ECO:0007669"/>
    <property type="project" value="TreeGrafter"/>
</dbReference>
<evidence type="ECO:0000259" key="7">
    <source>
        <dbReference type="PROSITE" id="PS50110"/>
    </source>
</evidence>
<dbReference type="SUPFAM" id="SSF52172">
    <property type="entry name" value="CheY-like"/>
    <property type="match status" value="1"/>
</dbReference>
<reference evidence="8 9" key="1">
    <citation type="journal article" date="2016" name="Nat. Commun.">
        <title>Thousands of microbial genomes shed light on interconnected biogeochemical processes in an aquifer system.</title>
        <authorList>
            <person name="Anantharaman K."/>
            <person name="Brown C.T."/>
            <person name="Hug L.A."/>
            <person name="Sharon I."/>
            <person name="Castelle C.J."/>
            <person name="Probst A.J."/>
            <person name="Thomas B.C."/>
            <person name="Singh A."/>
            <person name="Wilkins M.J."/>
            <person name="Karaoz U."/>
            <person name="Brodie E.L."/>
            <person name="Williams K.H."/>
            <person name="Hubbard S.S."/>
            <person name="Banfield J.F."/>
        </authorList>
    </citation>
    <scope>NUCLEOTIDE SEQUENCE [LARGE SCALE GENOMIC DNA]</scope>
</reference>
<evidence type="ECO:0000256" key="1">
    <source>
        <dbReference type="ARBA" id="ARBA00022553"/>
    </source>
</evidence>
<dbReference type="GO" id="GO:0000976">
    <property type="term" value="F:transcription cis-regulatory region binding"/>
    <property type="evidence" value="ECO:0007669"/>
    <property type="project" value="TreeGrafter"/>
</dbReference>
<keyword evidence="1 6" id="KW-0597">Phosphoprotein</keyword>
<keyword evidence="4" id="KW-0238">DNA-binding</keyword>
<gene>
    <name evidence="8" type="ORF">A2Y75_07705</name>
</gene>
<dbReference type="GO" id="GO:0000156">
    <property type="term" value="F:phosphorelay response regulator activity"/>
    <property type="evidence" value="ECO:0007669"/>
    <property type="project" value="TreeGrafter"/>
</dbReference>
<dbReference type="InterPro" id="IPR029787">
    <property type="entry name" value="Nucleotide_cyclase"/>
</dbReference>
<name>A0A1F2WKD2_9ACTN</name>
<dbReference type="FunFam" id="3.40.50.2300:FF:000001">
    <property type="entry name" value="DNA-binding response regulator PhoB"/>
    <property type="match status" value="1"/>
</dbReference>
<dbReference type="EMBL" id="MELK01000035">
    <property type="protein sequence ID" value="OFW57302.1"/>
    <property type="molecule type" value="Genomic_DNA"/>
</dbReference>
<feature type="domain" description="Response regulatory" evidence="7">
    <location>
        <begin position="4"/>
        <end position="120"/>
    </location>
</feature>
<dbReference type="GO" id="GO:0005829">
    <property type="term" value="C:cytosol"/>
    <property type="evidence" value="ECO:0007669"/>
    <property type="project" value="TreeGrafter"/>
</dbReference>
<keyword evidence="3" id="KW-0805">Transcription regulation</keyword>
<protein>
    <recommendedName>
        <fullName evidence="7">Response regulatory domain-containing protein</fullName>
    </recommendedName>
</protein>
<dbReference type="Pfam" id="PF00072">
    <property type="entry name" value="Response_reg"/>
    <property type="match status" value="1"/>
</dbReference>
<dbReference type="SUPFAM" id="SSF55073">
    <property type="entry name" value="Nucleotide cyclase"/>
    <property type="match status" value="1"/>
</dbReference>
<dbReference type="Gene3D" id="6.10.250.690">
    <property type="match status" value="1"/>
</dbReference>
<evidence type="ECO:0000256" key="4">
    <source>
        <dbReference type="ARBA" id="ARBA00023125"/>
    </source>
</evidence>
<evidence type="ECO:0000313" key="9">
    <source>
        <dbReference type="Proteomes" id="UP000177876"/>
    </source>
</evidence>
<evidence type="ECO:0000256" key="2">
    <source>
        <dbReference type="ARBA" id="ARBA00023012"/>
    </source>
</evidence>
<dbReference type="AlphaFoldDB" id="A0A1F2WKD2"/>
<feature type="modified residue" description="4-aspartylphosphate" evidence="6">
    <location>
        <position position="53"/>
    </location>
</feature>
<dbReference type="STRING" id="1797197.A2Y75_07705"/>
<dbReference type="InterPro" id="IPR039420">
    <property type="entry name" value="WalR-like"/>
</dbReference>
<evidence type="ECO:0000256" key="6">
    <source>
        <dbReference type="PROSITE-ProRule" id="PRU00169"/>
    </source>
</evidence>
<dbReference type="PANTHER" id="PTHR48111:SF1">
    <property type="entry name" value="TWO-COMPONENT RESPONSE REGULATOR ORR33"/>
    <property type="match status" value="1"/>
</dbReference>
<dbReference type="InterPro" id="IPR001789">
    <property type="entry name" value="Sig_transdc_resp-reg_receiver"/>
</dbReference>
<dbReference type="SMART" id="SM00448">
    <property type="entry name" value="REC"/>
    <property type="match status" value="1"/>
</dbReference>